<dbReference type="AlphaFoldDB" id="A0ABD2WDZ0"/>
<dbReference type="Proteomes" id="UP001627154">
    <property type="component" value="Unassembled WGS sequence"/>
</dbReference>
<reference evidence="1 2" key="1">
    <citation type="journal article" date="2024" name="bioRxiv">
        <title>A reference genome for Trichogramma kaykai: A tiny desert-dwelling parasitoid wasp with competing sex-ratio distorters.</title>
        <authorList>
            <person name="Culotta J."/>
            <person name="Lindsey A.R."/>
        </authorList>
    </citation>
    <scope>NUCLEOTIDE SEQUENCE [LARGE SCALE GENOMIC DNA]</scope>
    <source>
        <strain evidence="1 2">KSX58</strain>
    </source>
</reference>
<organism evidence="1 2">
    <name type="scientific">Trichogramma kaykai</name>
    <dbReference type="NCBI Taxonomy" id="54128"/>
    <lineage>
        <taxon>Eukaryota</taxon>
        <taxon>Metazoa</taxon>
        <taxon>Ecdysozoa</taxon>
        <taxon>Arthropoda</taxon>
        <taxon>Hexapoda</taxon>
        <taxon>Insecta</taxon>
        <taxon>Pterygota</taxon>
        <taxon>Neoptera</taxon>
        <taxon>Endopterygota</taxon>
        <taxon>Hymenoptera</taxon>
        <taxon>Apocrita</taxon>
        <taxon>Proctotrupomorpha</taxon>
        <taxon>Chalcidoidea</taxon>
        <taxon>Trichogrammatidae</taxon>
        <taxon>Trichogramma</taxon>
    </lineage>
</organism>
<comment type="caution">
    <text evidence="1">The sequence shown here is derived from an EMBL/GenBank/DDBJ whole genome shotgun (WGS) entry which is preliminary data.</text>
</comment>
<dbReference type="EMBL" id="JBJJXI010000111">
    <property type="protein sequence ID" value="KAL3391146.1"/>
    <property type="molecule type" value="Genomic_DNA"/>
</dbReference>
<accession>A0ABD2WDZ0</accession>
<sequence>MKKILTCQGLVVRDRPFASEREIENYTLTHVMIPYCCAKYCECVRFTYKKESTKFKLEFKNSQHRSSELHKDSISKCEKI</sequence>
<proteinExistence type="predicted"/>
<gene>
    <name evidence="1" type="ORF">TKK_013905</name>
</gene>
<evidence type="ECO:0000313" key="1">
    <source>
        <dbReference type="EMBL" id="KAL3391146.1"/>
    </source>
</evidence>
<name>A0ABD2WDZ0_9HYME</name>
<protein>
    <submittedName>
        <fullName evidence="1">Uncharacterized protein</fullName>
    </submittedName>
</protein>
<evidence type="ECO:0000313" key="2">
    <source>
        <dbReference type="Proteomes" id="UP001627154"/>
    </source>
</evidence>
<keyword evidence="2" id="KW-1185">Reference proteome</keyword>